<accession>A0A150RZD6</accession>
<reference evidence="2 3" key="1">
    <citation type="submission" date="2014-02" db="EMBL/GenBank/DDBJ databases">
        <title>The small core and large imbalanced accessory genome model reveals a collaborative survival strategy of Sorangium cellulosum strains in nature.</title>
        <authorList>
            <person name="Han K."/>
            <person name="Peng R."/>
            <person name="Blom J."/>
            <person name="Li Y.-Z."/>
        </authorList>
    </citation>
    <scope>NUCLEOTIDE SEQUENCE [LARGE SCALE GENOMIC DNA]</scope>
    <source>
        <strain evidence="2 3">So0149</strain>
    </source>
</reference>
<evidence type="ECO:0008006" key="4">
    <source>
        <dbReference type="Google" id="ProtNLM"/>
    </source>
</evidence>
<name>A0A150RZD6_SORCE</name>
<protein>
    <recommendedName>
        <fullName evidence="4">Secreted protein</fullName>
    </recommendedName>
</protein>
<feature type="chain" id="PRO_5010449834" description="Secreted protein" evidence="1">
    <location>
        <begin position="25"/>
        <end position="76"/>
    </location>
</feature>
<evidence type="ECO:0000313" key="3">
    <source>
        <dbReference type="Proteomes" id="UP000075515"/>
    </source>
</evidence>
<feature type="signal peptide" evidence="1">
    <location>
        <begin position="1"/>
        <end position="24"/>
    </location>
</feature>
<proteinExistence type="predicted"/>
<dbReference type="AlphaFoldDB" id="A0A150RZD6"/>
<evidence type="ECO:0000313" key="2">
    <source>
        <dbReference type="EMBL" id="KYF85521.1"/>
    </source>
</evidence>
<gene>
    <name evidence="2" type="ORF">BE18_29115</name>
</gene>
<sequence>MVRIRKLVGLSGSAVLCAALPSLAADIKDYAGVDCAAAHSNNTYSLLHNDFHFFSCLLPQNSRIDSYRVVEDDQTG</sequence>
<dbReference type="Proteomes" id="UP000075515">
    <property type="component" value="Unassembled WGS sequence"/>
</dbReference>
<dbReference type="EMBL" id="JEMC01002706">
    <property type="protein sequence ID" value="KYF85521.1"/>
    <property type="molecule type" value="Genomic_DNA"/>
</dbReference>
<evidence type="ECO:0000256" key="1">
    <source>
        <dbReference type="SAM" id="SignalP"/>
    </source>
</evidence>
<keyword evidence="1" id="KW-0732">Signal</keyword>
<comment type="caution">
    <text evidence="2">The sequence shown here is derived from an EMBL/GenBank/DDBJ whole genome shotgun (WGS) entry which is preliminary data.</text>
</comment>
<organism evidence="2 3">
    <name type="scientific">Sorangium cellulosum</name>
    <name type="common">Polyangium cellulosum</name>
    <dbReference type="NCBI Taxonomy" id="56"/>
    <lineage>
        <taxon>Bacteria</taxon>
        <taxon>Pseudomonadati</taxon>
        <taxon>Myxococcota</taxon>
        <taxon>Polyangia</taxon>
        <taxon>Polyangiales</taxon>
        <taxon>Polyangiaceae</taxon>
        <taxon>Sorangium</taxon>
    </lineage>
</organism>